<evidence type="ECO:0000259" key="2">
    <source>
        <dbReference type="Pfam" id="PF26464"/>
    </source>
</evidence>
<keyword evidence="4" id="KW-1185">Reference proteome</keyword>
<keyword evidence="1" id="KW-0812">Transmembrane</keyword>
<dbReference type="InterPro" id="IPR058454">
    <property type="entry name" value="DUF8141"/>
</dbReference>
<dbReference type="Pfam" id="PF26464">
    <property type="entry name" value="DUF8141"/>
    <property type="match status" value="1"/>
</dbReference>
<keyword evidence="1" id="KW-0472">Membrane</keyword>
<dbReference type="EMBL" id="FOPZ01000003">
    <property type="protein sequence ID" value="SFH42333.1"/>
    <property type="molecule type" value="Genomic_DNA"/>
</dbReference>
<feature type="transmembrane region" description="Helical" evidence="1">
    <location>
        <begin position="44"/>
        <end position="63"/>
    </location>
</feature>
<proteinExistence type="predicted"/>
<name>A0A1I2ZWX6_9EURY</name>
<evidence type="ECO:0000313" key="4">
    <source>
        <dbReference type="Proteomes" id="UP000323537"/>
    </source>
</evidence>
<accession>A0A1I2ZWX6</accession>
<evidence type="ECO:0000313" key="3">
    <source>
        <dbReference type="EMBL" id="SFH42333.1"/>
    </source>
</evidence>
<sequence>MSLLPRWFETQPFERQVVVLAVVLDPIGFTAGYLLAPELGVEPILGGVYGLIAASLPLSLLVMREASAN</sequence>
<keyword evidence="1" id="KW-1133">Transmembrane helix</keyword>
<feature type="domain" description="DUF8141" evidence="2">
    <location>
        <begin position="1"/>
        <end position="66"/>
    </location>
</feature>
<dbReference type="OrthoDB" id="257357at2157"/>
<evidence type="ECO:0000256" key="1">
    <source>
        <dbReference type="SAM" id="Phobius"/>
    </source>
</evidence>
<reference evidence="3 4" key="1">
    <citation type="submission" date="2016-10" db="EMBL/GenBank/DDBJ databases">
        <authorList>
            <person name="Varghese N."/>
            <person name="Submissions S."/>
        </authorList>
    </citation>
    <scope>NUCLEOTIDE SEQUENCE [LARGE SCALE GENOMIC DNA]</scope>
    <source>
        <strain evidence="3 4">CGMCC 1.6377</strain>
    </source>
</reference>
<dbReference type="Proteomes" id="UP000323537">
    <property type="component" value="Unassembled WGS sequence"/>
</dbReference>
<protein>
    <recommendedName>
        <fullName evidence="2">DUF8141 domain-containing protein</fullName>
    </recommendedName>
</protein>
<gene>
    <name evidence="3" type="ORF">SAMN04488066_103226</name>
</gene>
<dbReference type="AlphaFoldDB" id="A0A1I2ZWX6"/>
<dbReference type="RefSeq" id="WP_149783645.1">
    <property type="nucleotide sequence ID" value="NZ_BAAADP010000001.1"/>
</dbReference>
<organism evidence="3 4">
    <name type="scientific">Halorubrum aquaticum</name>
    <dbReference type="NCBI Taxonomy" id="387340"/>
    <lineage>
        <taxon>Archaea</taxon>
        <taxon>Methanobacteriati</taxon>
        <taxon>Methanobacteriota</taxon>
        <taxon>Stenosarchaea group</taxon>
        <taxon>Halobacteria</taxon>
        <taxon>Halobacteriales</taxon>
        <taxon>Haloferacaceae</taxon>
        <taxon>Halorubrum</taxon>
    </lineage>
</organism>